<name>A0ABT5P3Y8_9PSED</name>
<organism evidence="2 3">
    <name type="scientific">Pseudomonas rubra</name>
    <dbReference type="NCBI Taxonomy" id="2942627"/>
    <lineage>
        <taxon>Bacteria</taxon>
        <taxon>Pseudomonadati</taxon>
        <taxon>Pseudomonadota</taxon>
        <taxon>Gammaproteobacteria</taxon>
        <taxon>Pseudomonadales</taxon>
        <taxon>Pseudomonadaceae</taxon>
        <taxon>Pseudomonas</taxon>
    </lineage>
</organism>
<proteinExistence type="predicted"/>
<evidence type="ECO:0000313" key="2">
    <source>
        <dbReference type="EMBL" id="MDD1013001.1"/>
    </source>
</evidence>
<dbReference type="Proteomes" id="UP001148184">
    <property type="component" value="Unassembled WGS sequence"/>
</dbReference>
<evidence type="ECO:0000313" key="3">
    <source>
        <dbReference type="Proteomes" id="UP001148184"/>
    </source>
</evidence>
<evidence type="ECO:0000256" key="1">
    <source>
        <dbReference type="SAM" id="MobiDB-lite"/>
    </source>
</evidence>
<gene>
    <name evidence="2" type="ORF">M5G17_04785</name>
</gene>
<dbReference type="RefSeq" id="WP_273891884.1">
    <property type="nucleotide sequence ID" value="NZ_JAMDGP010000047.1"/>
</dbReference>
<keyword evidence="3" id="KW-1185">Reference proteome</keyword>
<protein>
    <submittedName>
        <fullName evidence="2">Uncharacterized protein</fullName>
    </submittedName>
</protein>
<feature type="region of interest" description="Disordered" evidence="1">
    <location>
        <begin position="1382"/>
        <end position="1415"/>
    </location>
</feature>
<feature type="region of interest" description="Disordered" evidence="1">
    <location>
        <begin position="1"/>
        <end position="21"/>
    </location>
</feature>
<accession>A0ABT5P3Y8</accession>
<comment type="caution">
    <text evidence="2">The sequence shown here is derived from an EMBL/GenBank/DDBJ whole genome shotgun (WGS) entry which is preliminary data.</text>
</comment>
<sequence>MSDIHSNDSSARSEDYVQSGATREDSRTLQWIVEQTQNALRTLSPDDKTRFKQLCLDLPGHEAELVRGLQAFTEAVETDGKRRLAGALTAYLGRPVDVLQTRLTTRYSSRPRREAQVTETETTDTLWNVARSNFGFHLGRRWSLAAGQAFHAASSIVEPGIPANGKPLTTEDLVQVARSLDLGKHFQHYFDQHYNARIKPLLTTCMTVKLKLAILEALRQGDISVLEKNTLQATLNDKRYDWTAYALSFAGTHAAIGLYIRRFESLPSSPTFSYFPGRPQGELLRHASVEGALVSIRETLRQAAQLSNSPWFLHHLSISDQLRLHQHLSTPPTDPAGLNWLASQLYAWFGADTAPGLRLQLEPAGQGDALLTVLCNRQLLKFHADLIKDYRTVADVDHQTWLDGLTLIISEVVELLTIAVPGGVLGVNRLMLAASFGALGYQSISAIQALQQGERSAFIQAMADIIDLAISAALQGTAARLSARRKRGLIRDLRNPTQYTTETQTTALRWSSKPTTLAQPVAGLSDAQLLKTMLSPELPTFSDHSLTRILQHTGVQRRALEAIWAGSADSNWALRDVIDGFQLRQRLDNLANALANGVDTLPDIADQVLPRLLAHRANARVRLYGTDKSTLLGQYEPATPAAGRAPDLVLIRHSANRYATYFQPDSAGLPLLSTALKEHERLNPRSMLGKQHDYDRDGHFHNRLDHLRSQLFDDFKRQQRAVYAVIQDDRPRTDLDPEQFAFTLARSAPLTAAARQAQNELLQRFPDLSETAAAQIIHEFPNQPPRPGTSLTPAQWSRINEVRIQSRMYRAFAALEDPSSRDLNRDAEALFGHLLTCFPDWPENLGIRIYEGVSIGNELNKGDHLLAQYGDDAATQFITLVRHNGLYTGYKASDGAVFSAYPGENNLVCACLRTLDDDQRKALEYGLHDSAALATSIVDGALAHPETWAELLTEDPTYSLSSTRLSAFTTSVALSANSLASEGVYKLDGKRYISHTGQTYQVLKDEDASSPTRSIWRIVRPQDPVAQDSANRYVATRVGRSEAVTRDSQGTWRGIATGGRGGMKPTQARTAYKEQRLLDKVTSADEAIFEGLKKVEILNEQLQKSPANRPDFRQMLLERYTVERDRVYALHYENLNYLKKHENTLTKSQNHRVTLFSRWAAELLTLADLYTKNIGLEVFLLNAQVERLGALDPVRNATNYVTLNRAYLKTFQTQLLNCIQREQTIASFTEVLAKLEQYQHDEGGQDALAFLRDEFTQLQREGPSSSNAVRASLIYFHCNLLISGDNLFDPELAVPRINVNFLSARVRLLATTLDDVRSMPNQQQLSVLEYIHSQLAAYRQQAQTLNTTLGTALDSEHGQAVIEHLESLQSSVDEQALAAFASSTASDHPERGSDFIDFDFIPPQGPGTSTTARPKGKKIIRAHGRFGDTFITGEVDASNADTVHVVSETTQQPIATYEKVNNRWTRKKNVPSPRTDYSKLDTEAQALLATVQATLDRANARAASKDHPANISEFLEHEADKLKESAQLLGREPNSRYKDLVASLEQQAEILLDHDKILMIKAYKNKQHLSIPRLRYLIEQDEVTVTQKQTRVKLKGHYLDTYHIHDRHGAKEALWAAHFHYPEVDTAPLDFEAKAGHLKRLDQEKLGQASQASQEHAGELITPIWRAAIDLKTAAELFALSS</sequence>
<reference evidence="2 3" key="1">
    <citation type="submission" date="2022-05" db="EMBL/GenBank/DDBJ databases">
        <title>Novel Pseudomonas spp. Isolated from a Rainbow Trout Aquaculture Facility.</title>
        <authorList>
            <person name="Testerman T."/>
            <person name="Graf J."/>
        </authorList>
    </citation>
    <scope>NUCLEOTIDE SEQUENCE [LARGE SCALE GENOMIC DNA]</scope>
    <source>
        <strain evidence="2 3">ID1025</strain>
    </source>
</reference>
<dbReference type="EMBL" id="JAMDGZ010000010">
    <property type="protein sequence ID" value="MDD1013001.1"/>
    <property type="molecule type" value="Genomic_DNA"/>
</dbReference>